<proteinExistence type="predicted"/>
<evidence type="ECO:0000313" key="2">
    <source>
        <dbReference type="Proteomes" id="UP001314170"/>
    </source>
</evidence>
<evidence type="ECO:0000313" key="1">
    <source>
        <dbReference type="EMBL" id="CAK7329117.1"/>
    </source>
</evidence>
<protein>
    <submittedName>
        <fullName evidence="1">Uncharacterized protein</fullName>
    </submittedName>
</protein>
<keyword evidence="2" id="KW-1185">Reference proteome</keyword>
<reference evidence="1 2" key="1">
    <citation type="submission" date="2024-01" db="EMBL/GenBank/DDBJ databases">
        <authorList>
            <person name="Waweru B."/>
        </authorList>
    </citation>
    <scope>NUCLEOTIDE SEQUENCE [LARGE SCALE GENOMIC DNA]</scope>
</reference>
<comment type="caution">
    <text evidence="1">The sequence shown here is derived from an EMBL/GenBank/DDBJ whole genome shotgun (WGS) entry which is preliminary data.</text>
</comment>
<gene>
    <name evidence="1" type="ORF">DCAF_LOCUS6865</name>
</gene>
<organism evidence="1 2">
    <name type="scientific">Dovyalis caffra</name>
    <dbReference type="NCBI Taxonomy" id="77055"/>
    <lineage>
        <taxon>Eukaryota</taxon>
        <taxon>Viridiplantae</taxon>
        <taxon>Streptophyta</taxon>
        <taxon>Embryophyta</taxon>
        <taxon>Tracheophyta</taxon>
        <taxon>Spermatophyta</taxon>
        <taxon>Magnoliopsida</taxon>
        <taxon>eudicotyledons</taxon>
        <taxon>Gunneridae</taxon>
        <taxon>Pentapetalae</taxon>
        <taxon>rosids</taxon>
        <taxon>fabids</taxon>
        <taxon>Malpighiales</taxon>
        <taxon>Salicaceae</taxon>
        <taxon>Flacourtieae</taxon>
        <taxon>Dovyalis</taxon>
    </lineage>
</organism>
<accession>A0AAV1R5I3</accession>
<dbReference type="EMBL" id="CAWUPB010000913">
    <property type="protein sequence ID" value="CAK7329117.1"/>
    <property type="molecule type" value="Genomic_DNA"/>
</dbReference>
<sequence>MPRRLVALRELTMGIFFKKIKLPDIRVYQAKPHSFKASKVEEIASCALRRERQFYCHNDGDGKKCGLELCSCVYHGPTTSKAMRLGLDRDRAAFGHGLVERSRRELDAKEAQKSGVPFSENGEIHELLLKFSEVFGRGDEEMDFLQQQRIQVNVIACLSELEDPTDKVALVEFVSATLVIVRKDVVEDCIKCLKLVDLTLRLLTWSVEEDGLEAPVSDIKRQQIFVTCYALGYNAFLEPSKRLSSASGDLFIYNVNKQHFGFVSASGE</sequence>
<dbReference type="AlphaFoldDB" id="A0AAV1R5I3"/>
<dbReference type="Proteomes" id="UP001314170">
    <property type="component" value="Unassembled WGS sequence"/>
</dbReference>
<name>A0AAV1R5I3_9ROSI</name>